<evidence type="ECO:0000256" key="2">
    <source>
        <dbReference type="SAM" id="SignalP"/>
    </source>
</evidence>
<feature type="region of interest" description="Disordered" evidence="1">
    <location>
        <begin position="24"/>
        <end position="52"/>
    </location>
</feature>
<accession>A0ABS5W4A9</accession>
<keyword evidence="2" id="KW-0732">Signal</keyword>
<sequence length="352" mass="38867">MERKALRTLALLAALAASTQLGAQEAVGVPPPSPSGWSAARTEWGDPDLRGTYPLDQVGRTPMQRRPEYGNRLLMTDEEYRKAVDAAADVEAGADREDANNQLGAGNWFEYGTALRQTALIVEPADTGRIPALTGEGKRLQTRMRSSWNGEVFEKLGDFNSLDRCITRGMPATMLPFPYNNGVRIFQSPGWVVINHEMIHEQRFIPLDGRPQPHEDVKSWLGSSRGHFEGDTLVVETTNFNGLSPMVIVGPSNGTSGIPTSTSMKIVEHFTPGPNGLYYEAWVEDPVVLTGPFKIGYPWTRNNAYEPFEYACHEGNTLVWANIRSTSPRYANWRAENERKLAEAGVTDNGGS</sequence>
<dbReference type="RefSeq" id="WP_214535463.1">
    <property type="nucleotide sequence ID" value="NZ_JAHFVK010000001.1"/>
</dbReference>
<evidence type="ECO:0000313" key="4">
    <source>
        <dbReference type="Proteomes" id="UP000811255"/>
    </source>
</evidence>
<evidence type="ECO:0000313" key="3">
    <source>
        <dbReference type="EMBL" id="MBT2134113.1"/>
    </source>
</evidence>
<name>A0ABS5W4A9_9SPHN</name>
<protein>
    <submittedName>
        <fullName evidence="3">Uncharacterized protein</fullName>
    </submittedName>
</protein>
<feature type="chain" id="PRO_5046976849" evidence="2">
    <location>
        <begin position="24"/>
        <end position="352"/>
    </location>
</feature>
<reference evidence="3 4" key="1">
    <citation type="submission" date="2021-05" db="EMBL/GenBank/DDBJ databases">
        <title>Croceibacterium sp. LX-88 genome sequence.</title>
        <authorList>
            <person name="Luo X."/>
        </authorList>
    </citation>
    <scope>NUCLEOTIDE SEQUENCE [LARGE SCALE GENOMIC DNA]</scope>
    <source>
        <strain evidence="3 4">LX-88</strain>
    </source>
</reference>
<gene>
    <name evidence="3" type="ORF">KK137_07185</name>
</gene>
<comment type="caution">
    <text evidence="3">The sequence shown here is derived from an EMBL/GenBank/DDBJ whole genome shotgun (WGS) entry which is preliminary data.</text>
</comment>
<proteinExistence type="predicted"/>
<keyword evidence="4" id="KW-1185">Reference proteome</keyword>
<dbReference type="Proteomes" id="UP000811255">
    <property type="component" value="Unassembled WGS sequence"/>
</dbReference>
<evidence type="ECO:0000256" key="1">
    <source>
        <dbReference type="SAM" id="MobiDB-lite"/>
    </source>
</evidence>
<dbReference type="EMBL" id="JAHFVK010000001">
    <property type="protein sequence ID" value="MBT2134113.1"/>
    <property type="molecule type" value="Genomic_DNA"/>
</dbReference>
<organism evidence="3 4">
    <name type="scientific">Croceibacterium selenioxidans</name>
    <dbReference type="NCBI Taxonomy" id="2838833"/>
    <lineage>
        <taxon>Bacteria</taxon>
        <taxon>Pseudomonadati</taxon>
        <taxon>Pseudomonadota</taxon>
        <taxon>Alphaproteobacteria</taxon>
        <taxon>Sphingomonadales</taxon>
        <taxon>Erythrobacteraceae</taxon>
        <taxon>Croceibacterium</taxon>
    </lineage>
</organism>
<feature type="signal peptide" evidence="2">
    <location>
        <begin position="1"/>
        <end position="23"/>
    </location>
</feature>